<accession>A0ABP8ZD60</accession>
<sequence>MSAKRLLVLSYAYAPGLGGIERVSGLLVEGFRERGWDVRVVTSTAAQRADPTILRRPSPWRLIRALRGADAVVQSNVSLGLAWPLALRLVRRPWIVVNHTPIADPATRRRRRRDLLKVGSLPKRSTYAVSEFLRALDTPAARVMPNPYDHHVFRTDGRTGDRPLLFVGRLTPAKGVDVLIDALSRLASEGRPLPLTVVGDGEQRTELEDRVRSAGLDVAFLGALPPEQVADAMRRHRVLVVPSRPTPPEAFGLVAIEAIACGCRVVGTAEGGLPEAIGPCGRTVPVDDVAALATAISVTLDDGPDPEGRRDAHLRPYRLPAVLDAYEAALEAAGLGR</sequence>
<dbReference type="Pfam" id="PF13692">
    <property type="entry name" value="Glyco_trans_1_4"/>
    <property type="match status" value="1"/>
</dbReference>
<name>A0ABP8ZD60_9MICO</name>
<dbReference type="InterPro" id="IPR050194">
    <property type="entry name" value="Glycosyltransferase_grp1"/>
</dbReference>
<organism evidence="2 3">
    <name type="scientific">Amnibacterium soli</name>
    <dbReference type="NCBI Taxonomy" id="1282736"/>
    <lineage>
        <taxon>Bacteria</taxon>
        <taxon>Bacillati</taxon>
        <taxon>Actinomycetota</taxon>
        <taxon>Actinomycetes</taxon>
        <taxon>Micrococcales</taxon>
        <taxon>Microbacteriaceae</taxon>
        <taxon>Amnibacterium</taxon>
    </lineage>
</organism>
<dbReference type="Gene3D" id="3.40.50.2000">
    <property type="entry name" value="Glycogen Phosphorylase B"/>
    <property type="match status" value="2"/>
</dbReference>
<keyword evidence="3" id="KW-1185">Reference proteome</keyword>
<evidence type="ECO:0000313" key="3">
    <source>
        <dbReference type="Proteomes" id="UP001500121"/>
    </source>
</evidence>
<dbReference type="Proteomes" id="UP001500121">
    <property type="component" value="Unassembled WGS sequence"/>
</dbReference>
<gene>
    <name evidence="2" type="ORF">GCM10025783_27860</name>
</gene>
<dbReference type="PANTHER" id="PTHR45947:SF3">
    <property type="entry name" value="SULFOQUINOVOSYL TRANSFERASE SQD2"/>
    <property type="match status" value="1"/>
</dbReference>
<protein>
    <recommendedName>
        <fullName evidence="1">D-inositol 3-phosphate glycosyltransferase</fullName>
    </recommendedName>
</protein>
<evidence type="ECO:0000313" key="2">
    <source>
        <dbReference type="EMBL" id="GAA4753389.1"/>
    </source>
</evidence>
<dbReference type="CDD" id="cd03801">
    <property type="entry name" value="GT4_PimA-like"/>
    <property type="match status" value="1"/>
</dbReference>
<evidence type="ECO:0000256" key="1">
    <source>
        <dbReference type="ARBA" id="ARBA00021292"/>
    </source>
</evidence>
<dbReference type="PANTHER" id="PTHR45947">
    <property type="entry name" value="SULFOQUINOVOSYL TRANSFERASE SQD2"/>
    <property type="match status" value="1"/>
</dbReference>
<proteinExistence type="predicted"/>
<dbReference type="RefSeq" id="WP_345481903.1">
    <property type="nucleotide sequence ID" value="NZ_BAABLP010000006.1"/>
</dbReference>
<reference evidence="3" key="1">
    <citation type="journal article" date="2019" name="Int. J. Syst. Evol. Microbiol.">
        <title>The Global Catalogue of Microorganisms (GCM) 10K type strain sequencing project: providing services to taxonomists for standard genome sequencing and annotation.</title>
        <authorList>
            <consortium name="The Broad Institute Genomics Platform"/>
            <consortium name="The Broad Institute Genome Sequencing Center for Infectious Disease"/>
            <person name="Wu L."/>
            <person name="Ma J."/>
        </authorList>
    </citation>
    <scope>NUCLEOTIDE SEQUENCE [LARGE SCALE GENOMIC DNA]</scope>
    <source>
        <strain evidence="3">JCM 19015</strain>
    </source>
</reference>
<dbReference type="EMBL" id="BAABLP010000006">
    <property type="protein sequence ID" value="GAA4753389.1"/>
    <property type="molecule type" value="Genomic_DNA"/>
</dbReference>
<comment type="caution">
    <text evidence="2">The sequence shown here is derived from an EMBL/GenBank/DDBJ whole genome shotgun (WGS) entry which is preliminary data.</text>
</comment>
<dbReference type="SUPFAM" id="SSF53756">
    <property type="entry name" value="UDP-Glycosyltransferase/glycogen phosphorylase"/>
    <property type="match status" value="1"/>
</dbReference>